<feature type="compositionally biased region" description="Acidic residues" evidence="1">
    <location>
        <begin position="7"/>
        <end position="21"/>
    </location>
</feature>
<gene>
    <name evidence="2" type="primary">NOF_17</name>
    <name evidence="3" type="synonym">NOF_22</name>
    <name evidence="2" type="ORF">g.39171</name>
    <name evidence="3" type="ORF">g.39175</name>
</gene>
<feature type="region of interest" description="Disordered" evidence="1">
    <location>
        <begin position="1"/>
        <end position="115"/>
    </location>
</feature>
<sequence length="851" mass="95610">ISNDNSSDGDDSEKDTSDEENIPPAHSNYASTSGSGTTPSLHSWDHESTGIVPTTATNRDYVLPEPTSGIQNPKENIKRKHCHTQESNPEHTRDKAVSPISKKSKMSLTEETHQSPVDIRHDNRKKIVTNGEGKYFKPRPDLLHRDGLATNIRKCGLLINGNTKKGKVSIAGKIHYSSNTCGFDSIVQILTAALLNDERLKQVAMKSTNGTLQFTLEFIKNGSHAKIYQERTKLLQMLFPHKIVLHYPDSKILASYEIEMYDHIVNIWKGCFAAEPCVIYQNSCWNCGTYESSKSTLTVDHDLIDANPNISYRDLQRALQFNFCSEIVTCTRINDKTAEPCYGNVMVRPKAIGDFIFIELDIPNRNDGTVVECQLAVMPKSLDLLDAQFRLAGMISSSTSHHTSYCWRPNNNWEFCDNRASSVAFAGQRTKIKASAAIYVKILPNDEHEPKKNVIHAENQFQSSPRLSATPPRISVISCTSSPPTIDLESPHNSGKLNQSCLLPQYKHSEDLRTTKRDSDTFSRDNWRNKGSPDLYWVEETDESTLIINDDGESFLNIPSKTETAEGYTNRILSPSGTMPDANEVNENSLCLTNTSIVDSITHILLIAALDDPHYLQSIEGSPDKLLRFIVSLKDQSLNDAIHADKTDLFMSLFSRKIQLSENGMCILDPHDSVSNLWEEALLNAPSVYKFFECQTCGPYVVPVWTINIDCELIYRQNFSVLQQALKFYPTLKKVPCIFEGCEQLCSIKCSANFHIFIDLEMKIRGRSQKTVQCKLGEIPKTLHLDMEYRLAGVIAHAEAGFVAYCYRVNESTARWELYGSCPKKNHPADPHDVVEPHGAIYLINYSFSGE</sequence>
<accession>A0A0C9RCR7</accession>
<feature type="compositionally biased region" description="Polar residues" evidence="1">
    <location>
        <begin position="28"/>
        <end position="41"/>
    </location>
</feature>
<dbReference type="EMBL" id="GBYB01014369">
    <property type="protein sequence ID" value="JAG84136.1"/>
    <property type="molecule type" value="Transcribed_RNA"/>
</dbReference>
<evidence type="ECO:0000313" key="3">
    <source>
        <dbReference type="EMBL" id="JAG84137.1"/>
    </source>
</evidence>
<organism evidence="2">
    <name type="scientific">Fopius arisanus</name>
    <dbReference type="NCBI Taxonomy" id="64838"/>
    <lineage>
        <taxon>Eukaryota</taxon>
        <taxon>Metazoa</taxon>
        <taxon>Ecdysozoa</taxon>
        <taxon>Arthropoda</taxon>
        <taxon>Hexapoda</taxon>
        <taxon>Insecta</taxon>
        <taxon>Pterygota</taxon>
        <taxon>Neoptera</taxon>
        <taxon>Endopterygota</taxon>
        <taxon>Hymenoptera</taxon>
        <taxon>Apocrita</taxon>
        <taxon>Ichneumonoidea</taxon>
        <taxon>Braconidae</taxon>
        <taxon>Opiinae</taxon>
        <taxon>Fopius</taxon>
    </lineage>
</organism>
<name>A0A0C9RCR7_9HYME</name>
<evidence type="ECO:0000256" key="1">
    <source>
        <dbReference type="SAM" id="MobiDB-lite"/>
    </source>
</evidence>
<dbReference type="EMBL" id="GBYB01014370">
    <property type="protein sequence ID" value="JAG84137.1"/>
    <property type="molecule type" value="Transcribed_RNA"/>
</dbReference>
<proteinExistence type="predicted"/>
<dbReference type="AlphaFoldDB" id="A0A0C9RCR7"/>
<reference evidence="2" key="1">
    <citation type="submission" date="2015-01" db="EMBL/GenBank/DDBJ databases">
        <title>Transcriptome Assembly of Fopius arisanus.</title>
        <authorList>
            <person name="Geib S."/>
        </authorList>
    </citation>
    <scope>NUCLEOTIDE SEQUENCE</scope>
</reference>
<feature type="non-terminal residue" evidence="2">
    <location>
        <position position="1"/>
    </location>
</feature>
<evidence type="ECO:0000313" key="2">
    <source>
        <dbReference type="EMBL" id="JAG84136.1"/>
    </source>
</evidence>
<protein>
    <submittedName>
        <fullName evidence="2">NOF_17 protein</fullName>
    </submittedName>
    <submittedName>
        <fullName evidence="3">NOF_22 protein</fullName>
    </submittedName>
</protein>